<comment type="caution">
    <text evidence="1">The sequence shown here is derived from an EMBL/GenBank/DDBJ whole genome shotgun (WGS) entry which is preliminary data.</text>
</comment>
<name>A0ABV7SH77_9ACTN</name>
<evidence type="ECO:0000313" key="2">
    <source>
        <dbReference type="Proteomes" id="UP001595701"/>
    </source>
</evidence>
<gene>
    <name evidence="1" type="ORF">ACFOZ0_15530</name>
</gene>
<evidence type="ECO:0000313" key="1">
    <source>
        <dbReference type="EMBL" id="MFC3574660.1"/>
    </source>
</evidence>
<organism evidence="1 2">
    <name type="scientific">Streptomyces yaanensis</name>
    <dbReference type="NCBI Taxonomy" id="1142239"/>
    <lineage>
        <taxon>Bacteria</taxon>
        <taxon>Bacillati</taxon>
        <taxon>Actinomycetota</taxon>
        <taxon>Actinomycetes</taxon>
        <taxon>Kitasatosporales</taxon>
        <taxon>Streptomycetaceae</taxon>
        <taxon>Streptomyces</taxon>
    </lineage>
</organism>
<protein>
    <submittedName>
        <fullName evidence="1">Uncharacterized protein</fullName>
    </submittedName>
</protein>
<reference evidence="2" key="1">
    <citation type="journal article" date="2019" name="Int. J. Syst. Evol. Microbiol.">
        <title>The Global Catalogue of Microorganisms (GCM) 10K type strain sequencing project: providing services to taxonomists for standard genome sequencing and annotation.</title>
        <authorList>
            <consortium name="The Broad Institute Genomics Platform"/>
            <consortium name="The Broad Institute Genome Sequencing Center for Infectious Disease"/>
            <person name="Wu L."/>
            <person name="Ma J."/>
        </authorList>
    </citation>
    <scope>NUCLEOTIDE SEQUENCE [LARGE SCALE GENOMIC DNA]</scope>
    <source>
        <strain evidence="2">CGMCC 4.7035</strain>
    </source>
</reference>
<dbReference type="EMBL" id="JBHRWR010000009">
    <property type="protein sequence ID" value="MFC3574660.1"/>
    <property type="molecule type" value="Genomic_DNA"/>
</dbReference>
<dbReference type="RefSeq" id="WP_310769345.1">
    <property type="nucleotide sequence ID" value="NZ_JBHRWR010000009.1"/>
</dbReference>
<proteinExistence type="predicted"/>
<sequence>MSDRALRLLRRDSRLAELAAFPFNFDLDRADHGEEVRLASGGPLEPIAGDDTGGTYFVCADGSVLYADSEGAAGIIGDSVDAALEVLIGLPGWHDLLGLSPADGEERILAAVAETEEEMREYFGIDAERAELRAALGLSGRTPVELVGMLHTALLRTEPDFLLLNAEEGGAYRLLDPHPRPPLWETVLEPGRADLALLRDGTAWAEVAADPARRALALRAAQFDRRDTDLPLLRHLLRHEAAMTDELRLAAVLVGLYGLAEDLPLLYEVRERTYDTWCGLGSMPEPGADGAELRKWARGLDESLFGADPTDEPPVTWRGLAREQGLDELARVAQIRELDEIDLRLYRKAPEPFDVHELHSLVYEFEALGDTFQALRAQRLYVSRLSTASERASALLALSRLERQAGQLPAAIRTLARLRDTLLRSGDRTVEHWRGTQLGGFVVEEHQEVARAASADPALAEGVREVSEAAAEILAELSEAARRGISEPPVPPAR</sequence>
<dbReference type="Proteomes" id="UP001595701">
    <property type="component" value="Unassembled WGS sequence"/>
</dbReference>
<keyword evidence="2" id="KW-1185">Reference proteome</keyword>
<accession>A0ABV7SH77</accession>